<dbReference type="InterPro" id="IPR036291">
    <property type="entry name" value="NAD(P)-bd_dom_sf"/>
</dbReference>
<dbReference type="Gene3D" id="3.40.50.720">
    <property type="entry name" value="NAD(P)-binding Rossmann-like Domain"/>
    <property type="match status" value="1"/>
</dbReference>
<dbReference type="PANTHER" id="PTHR43000">
    <property type="entry name" value="DTDP-D-GLUCOSE 4,6-DEHYDRATASE-RELATED"/>
    <property type="match status" value="1"/>
</dbReference>
<dbReference type="RefSeq" id="WP_318062088.1">
    <property type="nucleotide sequence ID" value="NZ_JAWPBU010000012.1"/>
</dbReference>
<evidence type="ECO:0000313" key="5">
    <source>
        <dbReference type="Proteomes" id="UP001278087"/>
    </source>
</evidence>
<reference evidence="4" key="1">
    <citation type="submission" date="2023-10" db="EMBL/GenBank/DDBJ databases">
        <title>Fecal carriage and genetic characteristics of carbapenem-resistant Enterobacterales among healthy adults from four provinces of China.</title>
        <authorList>
            <person name="Li Y."/>
            <person name="Zhang R."/>
        </authorList>
    </citation>
    <scope>NUCLEOTIDE SEQUENCE</scope>
    <source>
        <strain evidence="4">HN-136</strain>
    </source>
</reference>
<evidence type="ECO:0000313" key="4">
    <source>
        <dbReference type="EMBL" id="MDW2759321.1"/>
    </source>
</evidence>
<proteinExistence type="inferred from homology"/>
<comment type="pathway">
    <text evidence="1">Bacterial outer membrane biogenesis; LPS O-antigen biosynthesis.</text>
</comment>
<name>A0AAP5XVE5_CITFR</name>
<comment type="caution">
    <text evidence="4">The sequence shown here is derived from an EMBL/GenBank/DDBJ whole genome shotgun (WGS) entry which is preliminary data.</text>
</comment>
<organism evidence="4 5">
    <name type="scientific">Citrobacter freundii</name>
    <dbReference type="NCBI Taxonomy" id="546"/>
    <lineage>
        <taxon>Bacteria</taxon>
        <taxon>Pseudomonadati</taxon>
        <taxon>Pseudomonadota</taxon>
        <taxon>Gammaproteobacteria</taxon>
        <taxon>Enterobacterales</taxon>
        <taxon>Enterobacteriaceae</taxon>
        <taxon>Citrobacter</taxon>
        <taxon>Citrobacter freundii complex</taxon>
    </lineage>
</organism>
<dbReference type="Pfam" id="PF01370">
    <property type="entry name" value="Epimerase"/>
    <property type="match status" value="1"/>
</dbReference>
<comment type="similarity">
    <text evidence="2">Belongs to the NAD(P)-dependent epimerase/dehydratase family.</text>
</comment>
<feature type="domain" description="NAD-dependent epimerase/dehydratase" evidence="3">
    <location>
        <begin position="5"/>
        <end position="231"/>
    </location>
</feature>
<evidence type="ECO:0000256" key="2">
    <source>
        <dbReference type="ARBA" id="ARBA00007637"/>
    </source>
</evidence>
<evidence type="ECO:0000256" key="1">
    <source>
        <dbReference type="ARBA" id="ARBA00005125"/>
    </source>
</evidence>
<gene>
    <name evidence="4" type="ORF">RYZ67_12620</name>
</gene>
<dbReference type="Proteomes" id="UP001278087">
    <property type="component" value="Unassembled WGS sequence"/>
</dbReference>
<accession>A0AAP5XVE5</accession>
<evidence type="ECO:0000259" key="3">
    <source>
        <dbReference type="Pfam" id="PF01370"/>
    </source>
</evidence>
<protein>
    <submittedName>
        <fullName evidence="4">NAD-dependent epimerase/dehydratase family protein</fullName>
    </submittedName>
</protein>
<dbReference type="SUPFAM" id="SSF51735">
    <property type="entry name" value="NAD(P)-binding Rossmann-fold domains"/>
    <property type="match status" value="1"/>
</dbReference>
<sequence>MKKKVLVVGGAGFIGVNLIEHFLTHNYDVIVYGRSKPLGFDEKIIFIEGALSDIHEKKHYLKSIEIDTAIYLVNTFPVNSNATDYHSNLRQNSIFIEEIFAIVARLIFFSSGGRVYHSSNLPHNEDETLSAICDYGRSKIELESFITNHAKLNNKKFLIVRPSNPYGPYQTLNGSQGLIAILVGRIITGNVVDVWGTGNEVRDYIYIKDFVSIFYDLFCTENPKYHVYNIGSGIGTSTFSILNVVRQFLPNYSFKVNKIPNSNIIESNILCNKRVLDEIGGFKFTSISTGIESFIKWLGIDSTVK</sequence>
<dbReference type="EMBL" id="JAWPBU010000012">
    <property type="protein sequence ID" value="MDW2759321.1"/>
    <property type="molecule type" value="Genomic_DNA"/>
</dbReference>
<dbReference type="InterPro" id="IPR001509">
    <property type="entry name" value="Epimerase_deHydtase"/>
</dbReference>
<dbReference type="AlphaFoldDB" id="A0AAP5XVE5"/>